<dbReference type="CDD" id="cd10170">
    <property type="entry name" value="ASKHA_NBD_HSP70"/>
    <property type="match status" value="1"/>
</dbReference>
<dbReference type="SUPFAM" id="SSF53067">
    <property type="entry name" value="Actin-like ATPase domain"/>
    <property type="match status" value="2"/>
</dbReference>
<proteinExistence type="predicted"/>
<comment type="caution">
    <text evidence="2">The sequence shown here is derived from an EMBL/GenBank/DDBJ whole genome shotgun (WGS) entry which is preliminary data.</text>
</comment>
<dbReference type="AlphaFoldDB" id="M5C617"/>
<dbReference type="PANTHER" id="PTHR14187:SF5">
    <property type="entry name" value="HEAT SHOCK 70 KDA PROTEIN 12A"/>
    <property type="match status" value="1"/>
</dbReference>
<dbReference type="Gene3D" id="3.30.420.40">
    <property type="match status" value="2"/>
</dbReference>
<name>M5C617_THACB</name>
<protein>
    <submittedName>
        <fullName evidence="2">Uncharacterized protein</fullName>
    </submittedName>
</protein>
<dbReference type="EMBL" id="CAOJ01014571">
    <property type="protein sequence ID" value="CCO35408.1"/>
    <property type="molecule type" value="Genomic_DNA"/>
</dbReference>
<sequence>MTPGAKQSIHRVTQWPGQESQNLHGKIPTVIWYESTQKAMSFGADALTPQVEEDAEDNKWKLAKYFKLHLHPPHLTDQHGLDLEPLPFNVPLSQIYSDFLGYLLQHTQSYFEDHIIDGKRIWGQYKSTMEVVLAHPNGWGIREQAFLRVAAVKAGFTNANDAATRVHFVNEAEASPGTIFAVCDAGGSTVDTTVYSVKSLNPIRLEETRASDCVQAGALFIDQTAEKYLRKILHEAELSQEDVDEYAARGVKDFELHSKRAFKDVTVDQSIEIAGTRYNNTAIRARRGRITLQGSEMKAFFDSYTDKILQSVSSQLEGSSVSHILLVGGFGESPFLREQLKQRFGPMGCDVTITSPKLLQMVPSYGTRRTT</sequence>
<dbReference type="PANTHER" id="PTHR14187">
    <property type="entry name" value="ALPHA KINASE/ELONGATION FACTOR 2 KINASE"/>
    <property type="match status" value="1"/>
</dbReference>
<dbReference type="Proteomes" id="UP000012065">
    <property type="component" value="Unassembled WGS sequence"/>
</dbReference>
<gene>
    <name evidence="2" type="ORF">BN14_09526</name>
</gene>
<feature type="region of interest" description="Disordered" evidence="1">
    <location>
        <begin position="1"/>
        <end position="21"/>
    </location>
</feature>
<dbReference type="HOGENOM" id="CLU_009958_4_0_1"/>
<dbReference type="InterPro" id="IPR043129">
    <property type="entry name" value="ATPase_NBD"/>
</dbReference>
<accession>M5C617</accession>
<evidence type="ECO:0000256" key="1">
    <source>
        <dbReference type="SAM" id="MobiDB-lite"/>
    </source>
</evidence>
<evidence type="ECO:0000313" key="2">
    <source>
        <dbReference type="EMBL" id="CCO35408.1"/>
    </source>
</evidence>
<reference evidence="2 3" key="1">
    <citation type="journal article" date="2013" name="J. Biotechnol.">
        <title>Establishment and interpretation of the genome sequence of the phytopathogenic fungus Rhizoctonia solani AG1-IB isolate 7/3/14.</title>
        <authorList>
            <person name="Wibberg D.W."/>
            <person name="Jelonek L.J."/>
            <person name="Rupp O.R."/>
            <person name="Hennig M.H."/>
            <person name="Eikmeyer F.E."/>
            <person name="Goesmann A.G."/>
            <person name="Hartmann A.H."/>
            <person name="Borriss R.B."/>
            <person name="Grosch R.G."/>
            <person name="Puehler A.P."/>
            <person name="Schlueter A.S."/>
        </authorList>
    </citation>
    <scope>NUCLEOTIDE SEQUENCE [LARGE SCALE GENOMIC DNA]</scope>
    <source>
        <strain evidence="3">AG1-IB / isolate 7/3/14</strain>
    </source>
</reference>
<evidence type="ECO:0000313" key="3">
    <source>
        <dbReference type="Proteomes" id="UP000012065"/>
    </source>
</evidence>
<organism evidence="2 3">
    <name type="scientific">Thanatephorus cucumeris (strain AG1-IB / isolate 7/3/14)</name>
    <name type="common">Lettuce bottom rot fungus</name>
    <name type="synonym">Rhizoctonia solani</name>
    <dbReference type="NCBI Taxonomy" id="1108050"/>
    <lineage>
        <taxon>Eukaryota</taxon>
        <taxon>Fungi</taxon>
        <taxon>Dikarya</taxon>
        <taxon>Basidiomycota</taxon>
        <taxon>Agaricomycotina</taxon>
        <taxon>Agaricomycetes</taxon>
        <taxon>Cantharellales</taxon>
        <taxon>Ceratobasidiaceae</taxon>
        <taxon>Rhizoctonia</taxon>
        <taxon>Rhizoctonia solani AG-1</taxon>
    </lineage>
</organism>